<sequence>MGIELRIGEIVVPVELNGSAAARALAARLPEALSMSVSSVGCCGQLPFSLPHASADVHPGWSDGDLNYKPEGDWLALFFDDERNSVRYGGQVTVGHAVGPLDALHSLSGTRDVRIELSK</sequence>
<evidence type="ECO:0000259" key="1">
    <source>
        <dbReference type="Pfam" id="PF18050"/>
    </source>
</evidence>
<dbReference type="SUPFAM" id="SSF50891">
    <property type="entry name" value="Cyclophilin-like"/>
    <property type="match status" value="1"/>
</dbReference>
<gene>
    <name evidence="2" type="ORF">K8V70_01365</name>
</gene>
<protein>
    <recommendedName>
        <fullName evidence="1">Cyclophilin-like domain-containing protein</fullName>
    </recommendedName>
</protein>
<accession>A0A921IUZ2</accession>
<dbReference type="AlphaFoldDB" id="A0A921IUZ2"/>
<evidence type="ECO:0000313" key="2">
    <source>
        <dbReference type="EMBL" id="HJG36502.1"/>
    </source>
</evidence>
<reference evidence="2" key="2">
    <citation type="submission" date="2021-09" db="EMBL/GenBank/DDBJ databases">
        <authorList>
            <person name="Gilroy R."/>
        </authorList>
    </citation>
    <scope>NUCLEOTIDE SEQUENCE</scope>
    <source>
        <strain evidence="2">ChiHjej13B12-9602</strain>
    </source>
</reference>
<dbReference type="Gene3D" id="2.40.100.20">
    <property type="match status" value="1"/>
</dbReference>
<dbReference type="Proteomes" id="UP000753256">
    <property type="component" value="Unassembled WGS sequence"/>
</dbReference>
<proteinExistence type="predicted"/>
<dbReference type="Pfam" id="PF18050">
    <property type="entry name" value="Cyclophil_like2"/>
    <property type="match status" value="1"/>
</dbReference>
<organism evidence="2 3">
    <name type="scientific">Enorma phocaeensis</name>
    <dbReference type="NCBI Taxonomy" id="1871019"/>
    <lineage>
        <taxon>Bacteria</taxon>
        <taxon>Bacillati</taxon>
        <taxon>Actinomycetota</taxon>
        <taxon>Coriobacteriia</taxon>
        <taxon>Coriobacteriales</taxon>
        <taxon>Coriobacteriaceae</taxon>
        <taxon>Enorma</taxon>
    </lineage>
</organism>
<name>A0A921IUZ2_9ACTN</name>
<feature type="domain" description="Cyclophilin-like" evidence="1">
    <location>
        <begin position="5"/>
        <end position="116"/>
    </location>
</feature>
<comment type="caution">
    <text evidence="2">The sequence shown here is derived from an EMBL/GenBank/DDBJ whole genome shotgun (WGS) entry which is preliminary data.</text>
</comment>
<dbReference type="EMBL" id="DYUZ01000007">
    <property type="protein sequence ID" value="HJG36502.1"/>
    <property type="molecule type" value="Genomic_DNA"/>
</dbReference>
<dbReference type="InterPro" id="IPR041183">
    <property type="entry name" value="Cyclophilin-like"/>
</dbReference>
<reference evidence="2" key="1">
    <citation type="journal article" date="2021" name="PeerJ">
        <title>Extensive microbial diversity within the chicken gut microbiome revealed by metagenomics and culture.</title>
        <authorList>
            <person name="Gilroy R."/>
            <person name="Ravi A."/>
            <person name="Getino M."/>
            <person name="Pursley I."/>
            <person name="Horton D.L."/>
            <person name="Alikhan N.F."/>
            <person name="Baker D."/>
            <person name="Gharbi K."/>
            <person name="Hall N."/>
            <person name="Watson M."/>
            <person name="Adriaenssens E.M."/>
            <person name="Foster-Nyarko E."/>
            <person name="Jarju S."/>
            <person name="Secka A."/>
            <person name="Antonio M."/>
            <person name="Oren A."/>
            <person name="Chaudhuri R.R."/>
            <person name="La Ragione R."/>
            <person name="Hildebrand F."/>
            <person name="Pallen M.J."/>
        </authorList>
    </citation>
    <scope>NUCLEOTIDE SEQUENCE</scope>
    <source>
        <strain evidence="2">ChiHjej13B12-9602</strain>
    </source>
</reference>
<dbReference type="InterPro" id="IPR029000">
    <property type="entry name" value="Cyclophilin-like_dom_sf"/>
</dbReference>
<dbReference type="RefSeq" id="WP_273188693.1">
    <property type="nucleotide sequence ID" value="NZ_DYUZ01000007.1"/>
</dbReference>
<evidence type="ECO:0000313" key="3">
    <source>
        <dbReference type="Proteomes" id="UP000753256"/>
    </source>
</evidence>